<keyword evidence="5" id="KW-0472">Membrane</keyword>
<evidence type="ECO:0000256" key="3">
    <source>
        <dbReference type="ARBA" id="ARBA00022833"/>
    </source>
</evidence>
<sequence>MDIMHESMGAIPPAQWTQLWGTSFGSAGVQPERRSAHAISAFEDNLYVFGGISTNSADEDIEYNDTWVFDLVDRQWAELDVGDTRPSNRFHHAGVLHSNTTVNEFIVFGGLSILAAETEVSQMTATNSVPVVQYNDVWRLSLTAPTPKWVMDPSPPNSTAVPEARSEAGVVIHNDYLFVFGGIAYDEKGANPPIDYNDLWRYDLATYVWKQVEPTGNLQPSTRFSHSVALLHDDSGNSKAYMLAYSGRHLLFSSWTLLNDVWLYDFSQNKWISITSTADVPRAYTSIVTTEGNNIWFFGGYYKPQQSSSGYVYDDIVLGQFNFKDAVMEARRAVIETDTASPPLRYNHRAALWREDSMVIHGGSYQNQLGDVWVYNTTNAVTSDASANRMPIDPESLVYVLGAFIVTVVFVLLALLIRWRRADRRNLRAAQMRGAAVVRGVTKERLDQLRITKYCRAERNPQSPKEQLTPKTDDGTSENEDVCPICLIEFEDGEDVRNLPCKHIFHVACIDEWLKRNTSCPMCKSNVDLDAVNITVEAPTGRAGAVVTPVTGN</sequence>
<evidence type="ECO:0000256" key="4">
    <source>
        <dbReference type="PROSITE-ProRule" id="PRU00175"/>
    </source>
</evidence>
<dbReference type="InterPro" id="IPR013083">
    <property type="entry name" value="Znf_RING/FYVE/PHD"/>
</dbReference>
<keyword evidence="2 4" id="KW-0863">Zinc-finger</keyword>
<dbReference type="SUPFAM" id="SSF117281">
    <property type="entry name" value="Kelch motif"/>
    <property type="match status" value="1"/>
</dbReference>
<dbReference type="EMBL" id="NBNE01000066">
    <property type="protein sequence ID" value="OWZ23418.1"/>
    <property type="molecule type" value="Genomic_DNA"/>
</dbReference>
<reference evidence="8" key="1">
    <citation type="submission" date="2017-03" db="EMBL/GenBank/DDBJ databases">
        <title>Phytopthora megakarya and P. palmivora, two closely related causual agents of cacao black pod achieved similar genome size and gene model numbers by different mechanisms.</title>
        <authorList>
            <person name="Ali S."/>
            <person name="Shao J."/>
            <person name="Larry D.J."/>
            <person name="Kronmiller B."/>
            <person name="Shen D."/>
            <person name="Strem M.D."/>
            <person name="Melnick R.L."/>
            <person name="Guiltinan M.J."/>
            <person name="Tyler B.M."/>
            <person name="Meinhardt L.W."/>
            <person name="Bailey B.A."/>
        </authorList>
    </citation>
    <scope>NUCLEOTIDE SEQUENCE [LARGE SCALE GENOMIC DNA]</scope>
    <source>
        <strain evidence="8">zdho120</strain>
    </source>
</reference>
<gene>
    <name evidence="7" type="ORF">PHMEG_0001721</name>
</gene>
<evidence type="ECO:0000259" key="6">
    <source>
        <dbReference type="PROSITE" id="PS50089"/>
    </source>
</evidence>
<evidence type="ECO:0000256" key="1">
    <source>
        <dbReference type="ARBA" id="ARBA00022723"/>
    </source>
</evidence>
<dbReference type="InterPro" id="IPR015915">
    <property type="entry name" value="Kelch-typ_b-propeller"/>
</dbReference>
<keyword evidence="1" id="KW-0479">Metal-binding</keyword>
<keyword evidence="5" id="KW-0812">Transmembrane</keyword>
<dbReference type="SUPFAM" id="SSF57850">
    <property type="entry name" value="RING/U-box"/>
    <property type="match status" value="1"/>
</dbReference>
<dbReference type="Gene3D" id="2.120.10.80">
    <property type="entry name" value="Kelch-type beta propeller"/>
    <property type="match status" value="2"/>
</dbReference>
<proteinExistence type="predicted"/>
<protein>
    <recommendedName>
        <fullName evidence="6">RING-type domain-containing protein</fullName>
    </recommendedName>
</protein>
<dbReference type="SMART" id="SM00184">
    <property type="entry name" value="RING"/>
    <property type="match status" value="1"/>
</dbReference>
<accession>A0A225X2E2</accession>
<feature type="transmembrane region" description="Helical" evidence="5">
    <location>
        <begin position="397"/>
        <end position="417"/>
    </location>
</feature>
<keyword evidence="3" id="KW-0862">Zinc</keyword>
<dbReference type="STRING" id="4795.A0A225X2E2"/>
<dbReference type="InterPro" id="IPR011016">
    <property type="entry name" value="Znf_RING-CH"/>
</dbReference>
<dbReference type="AlphaFoldDB" id="A0A225X2E2"/>
<evidence type="ECO:0000313" key="7">
    <source>
        <dbReference type="EMBL" id="OWZ23418.1"/>
    </source>
</evidence>
<dbReference type="PROSITE" id="PS50089">
    <property type="entry name" value="ZF_RING_2"/>
    <property type="match status" value="1"/>
</dbReference>
<dbReference type="GO" id="GO:0008270">
    <property type="term" value="F:zinc ion binding"/>
    <property type="evidence" value="ECO:0007669"/>
    <property type="project" value="UniProtKB-KW"/>
</dbReference>
<dbReference type="OrthoDB" id="199876at2759"/>
<dbReference type="SMART" id="SM00744">
    <property type="entry name" value="RINGv"/>
    <property type="match status" value="1"/>
</dbReference>
<dbReference type="Pfam" id="PF13639">
    <property type="entry name" value="zf-RING_2"/>
    <property type="match status" value="1"/>
</dbReference>
<dbReference type="InterPro" id="IPR001841">
    <property type="entry name" value="Znf_RING"/>
</dbReference>
<dbReference type="PANTHER" id="PTHR23244">
    <property type="entry name" value="KELCH REPEAT DOMAIN"/>
    <property type="match status" value="1"/>
</dbReference>
<keyword evidence="5" id="KW-1133">Transmembrane helix</keyword>
<keyword evidence="8" id="KW-1185">Reference proteome</keyword>
<feature type="domain" description="RING-type" evidence="6">
    <location>
        <begin position="483"/>
        <end position="524"/>
    </location>
</feature>
<dbReference type="Proteomes" id="UP000198211">
    <property type="component" value="Unassembled WGS sequence"/>
</dbReference>
<evidence type="ECO:0000256" key="5">
    <source>
        <dbReference type="SAM" id="Phobius"/>
    </source>
</evidence>
<name>A0A225X2E2_9STRA</name>
<evidence type="ECO:0000256" key="2">
    <source>
        <dbReference type="ARBA" id="ARBA00022771"/>
    </source>
</evidence>
<organism evidence="7 8">
    <name type="scientific">Phytophthora megakarya</name>
    <dbReference type="NCBI Taxonomy" id="4795"/>
    <lineage>
        <taxon>Eukaryota</taxon>
        <taxon>Sar</taxon>
        <taxon>Stramenopiles</taxon>
        <taxon>Oomycota</taxon>
        <taxon>Peronosporomycetes</taxon>
        <taxon>Peronosporales</taxon>
        <taxon>Peronosporaceae</taxon>
        <taxon>Phytophthora</taxon>
    </lineage>
</organism>
<dbReference type="CDD" id="cd16454">
    <property type="entry name" value="RING-H2_PA-TM-RING"/>
    <property type="match status" value="1"/>
</dbReference>
<dbReference type="Gene3D" id="3.30.40.10">
    <property type="entry name" value="Zinc/RING finger domain, C3HC4 (zinc finger)"/>
    <property type="match status" value="1"/>
</dbReference>
<comment type="caution">
    <text evidence="7">The sequence shown here is derived from an EMBL/GenBank/DDBJ whole genome shotgun (WGS) entry which is preliminary data.</text>
</comment>
<dbReference type="Pfam" id="PF24681">
    <property type="entry name" value="Kelch_KLHDC2_KLHL20_DRC7"/>
    <property type="match status" value="2"/>
</dbReference>
<evidence type="ECO:0000313" key="8">
    <source>
        <dbReference type="Proteomes" id="UP000198211"/>
    </source>
</evidence>